<protein>
    <submittedName>
        <fullName evidence="1">Uncharacterized protein</fullName>
    </submittedName>
</protein>
<sequence length="95" mass="11260">MWSTTENAPPQCRKAVHGHEMRPLYGDNERHVNVTCRETSCRDSHLRHFTFFLRDHARLHQRSSELFYKTGRCHAVFHLFRASSPFRAGQCNKNF</sequence>
<gene>
    <name evidence="1" type="ORF">CEXT_9481</name>
</gene>
<dbReference type="Proteomes" id="UP001054945">
    <property type="component" value="Unassembled WGS sequence"/>
</dbReference>
<name>A0AAV4NXX7_CAEEX</name>
<comment type="caution">
    <text evidence="1">The sequence shown here is derived from an EMBL/GenBank/DDBJ whole genome shotgun (WGS) entry which is preliminary data.</text>
</comment>
<accession>A0AAV4NXX7</accession>
<dbReference type="AlphaFoldDB" id="A0AAV4NXX7"/>
<reference evidence="1 2" key="1">
    <citation type="submission" date="2021-06" db="EMBL/GenBank/DDBJ databases">
        <title>Caerostris extrusa draft genome.</title>
        <authorList>
            <person name="Kono N."/>
            <person name="Arakawa K."/>
        </authorList>
    </citation>
    <scope>NUCLEOTIDE SEQUENCE [LARGE SCALE GENOMIC DNA]</scope>
</reference>
<evidence type="ECO:0000313" key="2">
    <source>
        <dbReference type="Proteomes" id="UP001054945"/>
    </source>
</evidence>
<proteinExistence type="predicted"/>
<organism evidence="1 2">
    <name type="scientific">Caerostris extrusa</name>
    <name type="common">Bark spider</name>
    <name type="synonym">Caerostris bankana</name>
    <dbReference type="NCBI Taxonomy" id="172846"/>
    <lineage>
        <taxon>Eukaryota</taxon>
        <taxon>Metazoa</taxon>
        <taxon>Ecdysozoa</taxon>
        <taxon>Arthropoda</taxon>
        <taxon>Chelicerata</taxon>
        <taxon>Arachnida</taxon>
        <taxon>Araneae</taxon>
        <taxon>Araneomorphae</taxon>
        <taxon>Entelegynae</taxon>
        <taxon>Araneoidea</taxon>
        <taxon>Araneidae</taxon>
        <taxon>Caerostris</taxon>
    </lineage>
</organism>
<evidence type="ECO:0000313" key="1">
    <source>
        <dbReference type="EMBL" id="GIX89664.1"/>
    </source>
</evidence>
<dbReference type="EMBL" id="BPLR01003879">
    <property type="protein sequence ID" value="GIX89664.1"/>
    <property type="molecule type" value="Genomic_DNA"/>
</dbReference>
<keyword evidence="2" id="KW-1185">Reference proteome</keyword>